<keyword evidence="1" id="KW-0812">Transmembrane</keyword>
<feature type="transmembrane region" description="Helical" evidence="1">
    <location>
        <begin position="210"/>
        <end position="230"/>
    </location>
</feature>
<name>A0A544QSH7_9EURY</name>
<sequence length="425" mass="45696">MEFSGVSARGLADHRQELFAVVVANAIPLTGVGLLGWDISALVVLYWVELAVIFVFAVIRALFAGRRSEFNEEGLIIGAVTNRRASLSIPRTALAVHLSSLPVVLIAIPVLTALWFVVGAVTVGVVGAETLDSSTLEMITVASFGILCTEGSQVAVGYLYRGEYREHSAQTAIRGPFMRGALLFVGGLFTVMAIAVGSDSIATDVPISGLSPALVGTPVLIGIVLVKFSFDIAGVYRDKLTAFDESTDISFGWAYEPPTETSVDTTLTGEPTSIRPEWRGRLLGGILTLPQQSAAMKIGGMLWLVAGLFALGQAWSIVAAMAILGVAVPVLLSSVDYWLRYGAVEYRTDGDAIVAVDRLFGHALWRIEPWDETVLRVEQDRLDTVFDTYTIVVTLLDDQTIRLPRVATPEPLLAVFDRRADGVAL</sequence>
<evidence type="ECO:0000313" key="2">
    <source>
        <dbReference type="EMBL" id="TQQ82369.1"/>
    </source>
</evidence>
<feature type="transmembrane region" description="Helical" evidence="1">
    <location>
        <begin position="43"/>
        <end position="63"/>
    </location>
</feature>
<comment type="caution">
    <text evidence="2">The sequence shown here is derived from an EMBL/GenBank/DDBJ whole genome shotgun (WGS) entry which is preliminary data.</text>
</comment>
<proteinExistence type="predicted"/>
<dbReference type="EMBL" id="SESI01000001">
    <property type="protein sequence ID" value="TQQ82369.1"/>
    <property type="molecule type" value="Genomic_DNA"/>
</dbReference>
<accession>A0A544QSH7</accession>
<keyword evidence="1" id="KW-1133">Transmembrane helix</keyword>
<dbReference type="Pfam" id="PF20108">
    <property type="entry name" value="DUF6498"/>
    <property type="match status" value="1"/>
</dbReference>
<dbReference type="OrthoDB" id="169315at2157"/>
<dbReference type="Proteomes" id="UP000315385">
    <property type="component" value="Unassembled WGS sequence"/>
</dbReference>
<dbReference type="AlphaFoldDB" id="A0A544QSH7"/>
<dbReference type="RefSeq" id="WP_142443016.1">
    <property type="nucleotide sequence ID" value="NZ_SESI01000001.1"/>
</dbReference>
<keyword evidence="1" id="KW-0472">Membrane</keyword>
<gene>
    <name evidence="2" type="ORF">EWF95_05455</name>
</gene>
<organism evidence="2 3">
    <name type="scientific">Halonotius roseus</name>
    <dbReference type="NCBI Taxonomy" id="2511997"/>
    <lineage>
        <taxon>Archaea</taxon>
        <taxon>Methanobacteriati</taxon>
        <taxon>Methanobacteriota</taxon>
        <taxon>Stenosarchaea group</taxon>
        <taxon>Halobacteria</taxon>
        <taxon>Halobacteriales</taxon>
        <taxon>Haloferacaceae</taxon>
        <taxon>Halonotius</taxon>
    </lineage>
</organism>
<feature type="transmembrane region" description="Helical" evidence="1">
    <location>
        <begin position="93"/>
        <end position="118"/>
    </location>
</feature>
<evidence type="ECO:0000256" key="1">
    <source>
        <dbReference type="SAM" id="Phobius"/>
    </source>
</evidence>
<reference evidence="2 3" key="1">
    <citation type="submission" date="2019-02" db="EMBL/GenBank/DDBJ databases">
        <title>Halonotius sp. a new haloqrchaeon isolated from saline water.</title>
        <authorList>
            <person name="Duran-Viseras A."/>
            <person name="Sanchez-Porro C."/>
            <person name="Ventosa A."/>
        </authorList>
    </citation>
    <scope>NUCLEOTIDE SEQUENCE [LARGE SCALE GENOMIC DNA]</scope>
    <source>
        <strain evidence="2 3">F9-27</strain>
    </source>
</reference>
<protein>
    <submittedName>
        <fullName evidence="2">PH domain-containing protein</fullName>
    </submittedName>
</protein>
<keyword evidence="3" id="KW-1185">Reference proteome</keyword>
<feature type="transmembrane region" description="Helical" evidence="1">
    <location>
        <begin position="138"/>
        <end position="160"/>
    </location>
</feature>
<evidence type="ECO:0000313" key="3">
    <source>
        <dbReference type="Proteomes" id="UP000315385"/>
    </source>
</evidence>
<feature type="transmembrane region" description="Helical" evidence="1">
    <location>
        <begin position="18"/>
        <end position="37"/>
    </location>
</feature>
<dbReference type="InterPro" id="IPR045466">
    <property type="entry name" value="DUF6498"/>
</dbReference>
<feature type="transmembrane region" description="Helical" evidence="1">
    <location>
        <begin position="181"/>
        <end position="198"/>
    </location>
</feature>